<dbReference type="PANTHER" id="PTHR42715">
    <property type="entry name" value="BETA-GLUCOSIDASE"/>
    <property type="match status" value="1"/>
</dbReference>
<name>A0A4Q2KZP3_9MICO</name>
<dbReference type="Pfam" id="PF14310">
    <property type="entry name" value="Fn3-like"/>
    <property type="match status" value="1"/>
</dbReference>
<dbReference type="OrthoDB" id="3187421at2"/>
<dbReference type="SUPFAM" id="SSF51445">
    <property type="entry name" value="(Trans)glycosidases"/>
    <property type="match status" value="1"/>
</dbReference>
<dbReference type="Gene3D" id="3.40.50.1700">
    <property type="entry name" value="Glycoside hydrolase family 3 C-terminal domain"/>
    <property type="match status" value="1"/>
</dbReference>
<evidence type="ECO:0000256" key="1">
    <source>
        <dbReference type="ARBA" id="ARBA00005336"/>
    </source>
</evidence>
<reference evidence="4 5" key="1">
    <citation type="submission" date="2019-01" db="EMBL/GenBank/DDBJ databases">
        <title>Agromyces.</title>
        <authorList>
            <person name="Li J."/>
        </authorList>
    </citation>
    <scope>NUCLEOTIDE SEQUENCE [LARGE SCALE GENOMIC DNA]</scope>
    <source>
        <strain evidence="4 5">DSM 15934</strain>
    </source>
</reference>
<dbReference type="InterPro" id="IPR001764">
    <property type="entry name" value="Glyco_hydro_3_N"/>
</dbReference>
<dbReference type="Pfam" id="PF01915">
    <property type="entry name" value="Glyco_hydro_3_C"/>
    <property type="match status" value="1"/>
</dbReference>
<dbReference type="InterPro" id="IPR036881">
    <property type="entry name" value="Glyco_hydro_3_C_sf"/>
</dbReference>
<feature type="domain" description="Fibronectin type III-like" evidence="3">
    <location>
        <begin position="700"/>
        <end position="769"/>
    </location>
</feature>
<organism evidence="4 5">
    <name type="scientific">Agromyces albus</name>
    <dbReference type="NCBI Taxonomy" id="205332"/>
    <lineage>
        <taxon>Bacteria</taxon>
        <taxon>Bacillati</taxon>
        <taxon>Actinomycetota</taxon>
        <taxon>Actinomycetes</taxon>
        <taxon>Micrococcales</taxon>
        <taxon>Microbacteriaceae</taxon>
        <taxon>Agromyces</taxon>
    </lineage>
</organism>
<dbReference type="PRINTS" id="PR00133">
    <property type="entry name" value="GLHYDRLASE3"/>
</dbReference>
<gene>
    <name evidence="4" type="ORF">ESP51_08285</name>
</gene>
<dbReference type="SMART" id="SM01217">
    <property type="entry name" value="Fn3_like"/>
    <property type="match status" value="1"/>
</dbReference>
<comment type="caution">
    <text evidence="4">The sequence shown here is derived from an EMBL/GenBank/DDBJ whole genome shotgun (WGS) entry which is preliminary data.</text>
</comment>
<dbReference type="InterPro" id="IPR050288">
    <property type="entry name" value="Cellulose_deg_GH3"/>
</dbReference>
<keyword evidence="5" id="KW-1185">Reference proteome</keyword>
<proteinExistence type="inferred from homology"/>
<protein>
    <submittedName>
        <fullName evidence="4">Beta-glucosidase</fullName>
    </submittedName>
</protein>
<keyword evidence="2" id="KW-0378">Hydrolase</keyword>
<dbReference type="InterPro" id="IPR017853">
    <property type="entry name" value="GH"/>
</dbReference>
<dbReference type="InterPro" id="IPR013783">
    <property type="entry name" value="Ig-like_fold"/>
</dbReference>
<evidence type="ECO:0000256" key="2">
    <source>
        <dbReference type="ARBA" id="ARBA00022801"/>
    </source>
</evidence>
<dbReference type="RefSeq" id="WP_129520436.1">
    <property type="nucleotide sequence ID" value="NZ_SDPN01000012.1"/>
</dbReference>
<dbReference type="Gene3D" id="2.60.40.10">
    <property type="entry name" value="Immunoglobulins"/>
    <property type="match status" value="1"/>
</dbReference>
<dbReference type="Gene3D" id="3.20.20.300">
    <property type="entry name" value="Glycoside hydrolase, family 3, N-terminal domain"/>
    <property type="match status" value="1"/>
</dbReference>
<dbReference type="PANTHER" id="PTHR42715:SF10">
    <property type="entry name" value="BETA-GLUCOSIDASE"/>
    <property type="match status" value="1"/>
</dbReference>
<dbReference type="Proteomes" id="UP000293865">
    <property type="component" value="Unassembled WGS sequence"/>
</dbReference>
<dbReference type="InterPro" id="IPR036962">
    <property type="entry name" value="Glyco_hydro_3_N_sf"/>
</dbReference>
<dbReference type="InterPro" id="IPR026891">
    <property type="entry name" value="Fn3-like"/>
</dbReference>
<dbReference type="InterPro" id="IPR002772">
    <property type="entry name" value="Glyco_hydro_3_C"/>
</dbReference>
<dbReference type="SUPFAM" id="SSF52279">
    <property type="entry name" value="Beta-D-glucan exohydrolase, C-terminal domain"/>
    <property type="match status" value="1"/>
</dbReference>
<evidence type="ECO:0000259" key="3">
    <source>
        <dbReference type="SMART" id="SM01217"/>
    </source>
</evidence>
<dbReference type="EMBL" id="SDPN01000012">
    <property type="protein sequence ID" value="RXZ71205.1"/>
    <property type="molecule type" value="Genomic_DNA"/>
</dbReference>
<sequence length="809" mass="84957">MLKSATERADELLAQMTLTEKARQVASVFPGTLMGVNGLDPAALRRHLGDGIGHIASAATAVSDAHGVATTVNAIQRYLVEQTRLGIPAILHAEALNGFVAPGYTSFPTAIGLAATWDPERVELMAEVIRRQMRSVGVLQALSPVLDVARDSRWGRVHETYGEDVYLVSAFGVAFVRGLQGEDLTSGILATGKHFLGYALTEAGQNMAATHLGPRELYDVYATPFEAAIKIAGLGSVMNSYSEIDGVPVGASSAILTDLLRGRMGFTGSVVSDYSTVEWLHTRQGVASSVAEAGELALAAGLDVELPIASGYKTLEQSVREGRLEEAVLDDAVRRVLVDKFKLGLFENPYASTDPIELSAVQAEGAALSRELADESVTLLKNHGQLPLPKSGRIAVVGPHADSAMVNFAAYTYPAMLDMIKGVATGESRMAGTESMMEPSSPEAVEAGAAQLAQLMEIDSEDVARQVYGTQTLVEAIQAAAPGAIVEWVEGAGIHPDDPQDLDAAAALARSADVVILAIGGKAGWFGTRITEGEGTDAARVELPDHQVALVDAVSATGTPLVGVLYQGRPLAITEVEPKLDAIVTGYYPGPNGSGALAAVLFGDTNPSGKLPYSMPRATGQLPLYASQKRGSGYRRSAGDMFRNYIDLDITPLFPFGHGLSYTTFEYGELQLAADVVPAEGGSIVASVELRNSGDRDGTEIVQLYAAQNATGVTRPAQQLIGFTRVALAAGEHATVRFTVPTSQLGYSGIDGRFILEPGAVALEAGGSSEETPARGTVKLTGNVVDLEGRRTYLSTADVLLPQPTAAGR</sequence>
<dbReference type="Pfam" id="PF00933">
    <property type="entry name" value="Glyco_hydro_3"/>
    <property type="match status" value="1"/>
</dbReference>
<comment type="similarity">
    <text evidence="1">Belongs to the glycosyl hydrolase 3 family.</text>
</comment>
<accession>A0A4Q2KZP3</accession>
<evidence type="ECO:0000313" key="4">
    <source>
        <dbReference type="EMBL" id="RXZ71205.1"/>
    </source>
</evidence>
<dbReference type="GO" id="GO:0005975">
    <property type="term" value="P:carbohydrate metabolic process"/>
    <property type="evidence" value="ECO:0007669"/>
    <property type="project" value="InterPro"/>
</dbReference>
<evidence type="ECO:0000313" key="5">
    <source>
        <dbReference type="Proteomes" id="UP000293865"/>
    </source>
</evidence>
<dbReference type="GO" id="GO:0004553">
    <property type="term" value="F:hydrolase activity, hydrolyzing O-glycosyl compounds"/>
    <property type="evidence" value="ECO:0007669"/>
    <property type="project" value="InterPro"/>
</dbReference>
<dbReference type="AlphaFoldDB" id="A0A4Q2KZP3"/>